<organism evidence="1 2">
    <name type="scientific">Paracidovorax konjaci</name>
    <dbReference type="NCBI Taxonomy" id="32040"/>
    <lineage>
        <taxon>Bacteria</taxon>
        <taxon>Pseudomonadati</taxon>
        <taxon>Pseudomonadota</taxon>
        <taxon>Betaproteobacteria</taxon>
        <taxon>Burkholderiales</taxon>
        <taxon>Comamonadaceae</taxon>
        <taxon>Paracidovorax</taxon>
    </lineage>
</organism>
<name>A0A1I1XR89_9BURK</name>
<evidence type="ECO:0000313" key="1">
    <source>
        <dbReference type="EMBL" id="SFE09814.1"/>
    </source>
</evidence>
<gene>
    <name evidence="1" type="ORF">SAMN04489710_11467</name>
</gene>
<protein>
    <submittedName>
        <fullName evidence="1">Uncharacterized protein</fullName>
    </submittedName>
</protein>
<reference evidence="2" key="1">
    <citation type="submission" date="2016-10" db="EMBL/GenBank/DDBJ databases">
        <authorList>
            <person name="Varghese N."/>
            <person name="Submissions S."/>
        </authorList>
    </citation>
    <scope>NUCLEOTIDE SEQUENCE [LARGE SCALE GENOMIC DNA]</scope>
    <source>
        <strain evidence="2">DSM 7481</strain>
    </source>
</reference>
<proteinExistence type="predicted"/>
<dbReference type="EMBL" id="FOMQ01000014">
    <property type="protein sequence ID" value="SFE09814.1"/>
    <property type="molecule type" value="Genomic_DNA"/>
</dbReference>
<dbReference type="Proteomes" id="UP000199517">
    <property type="component" value="Unassembled WGS sequence"/>
</dbReference>
<dbReference type="RefSeq" id="WP_092955602.1">
    <property type="nucleotide sequence ID" value="NZ_FOMQ01000014.1"/>
</dbReference>
<sequence length="60" mass="6817">MKTPVPARVGLLPSAEIDLSDLSEIKTLVAKCECEQAIADGYPTQTMEPRWWQQAHMHFF</sequence>
<evidence type="ECO:0000313" key="2">
    <source>
        <dbReference type="Proteomes" id="UP000199517"/>
    </source>
</evidence>
<keyword evidence="2" id="KW-1185">Reference proteome</keyword>
<dbReference type="AlphaFoldDB" id="A0A1I1XR89"/>
<accession>A0A1I1XR89</accession>